<dbReference type="InterPro" id="IPR050910">
    <property type="entry name" value="JMJD6_ArgDemeth/LysHydrox"/>
</dbReference>
<feature type="signal peptide" evidence="1">
    <location>
        <begin position="1"/>
        <end position="16"/>
    </location>
</feature>
<dbReference type="STRING" id="37001.A0A1A9WNR4"/>
<protein>
    <submittedName>
        <fullName evidence="2">Uncharacterized protein</fullName>
    </submittedName>
</protein>
<feature type="chain" id="PRO_5008400512" evidence="1">
    <location>
        <begin position="17"/>
        <end position="250"/>
    </location>
</feature>
<dbReference type="Gene3D" id="2.60.120.650">
    <property type="entry name" value="Cupin"/>
    <property type="match status" value="1"/>
</dbReference>
<reference evidence="2" key="2">
    <citation type="submission" date="2020-05" db="UniProtKB">
        <authorList>
            <consortium name="EnsemblMetazoa"/>
        </authorList>
    </citation>
    <scope>IDENTIFICATION</scope>
    <source>
        <strain evidence="2">IAEA</strain>
    </source>
</reference>
<evidence type="ECO:0000313" key="2">
    <source>
        <dbReference type="EnsemblMetazoa" id="GBRI026412-PA"/>
    </source>
</evidence>
<dbReference type="VEuPathDB" id="VectorBase:GBRI026412"/>
<keyword evidence="1" id="KW-0732">Signal</keyword>
<evidence type="ECO:0000313" key="3">
    <source>
        <dbReference type="Proteomes" id="UP000091820"/>
    </source>
</evidence>
<evidence type="ECO:0000256" key="1">
    <source>
        <dbReference type="SAM" id="SignalP"/>
    </source>
</evidence>
<sequence>MTTYALRLVDWLVVHCSLLMPQIMRYAFRPPENCEFCKQVKHMERVRGISVEEFTEKYAYTGRPVIVEDATQNWTALEKFNYWYFHDVYYRAKNKEKVIDCQFLPYKTGFRDLYEALDMPSERVEFYKDQLKGEESQKEPWYFGWSNCNSETAEEFRQHYGRPYFLPEISESSAIDWFFMGTEGLGAQMHVKVSVLGKHYTSPSEASETKMKKTRRITMTNKMVTEDLGAQIGLIRDEEGTDKDAHDAGQ</sequence>
<dbReference type="Proteomes" id="UP000091820">
    <property type="component" value="Unassembled WGS sequence"/>
</dbReference>
<proteinExistence type="predicted"/>
<reference evidence="3" key="1">
    <citation type="submission" date="2014-03" db="EMBL/GenBank/DDBJ databases">
        <authorList>
            <person name="Aksoy S."/>
            <person name="Warren W."/>
            <person name="Wilson R.K."/>
        </authorList>
    </citation>
    <scope>NUCLEOTIDE SEQUENCE [LARGE SCALE GENOMIC DNA]</scope>
    <source>
        <strain evidence="3">IAEA</strain>
    </source>
</reference>
<accession>A0A1A9WNR4</accession>
<dbReference type="AlphaFoldDB" id="A0A1A9WNR4"/>
<dbReference type="SUPFAM" id="SSF51197">
    <property type="entry name" value="Clavaminate synthase-like"/>
    <property type="match status" value="1"/>
</dbReference>
<keyword evidence="3" id="KW-1185">Reference proteome</keyword>
<organism evidence="2 3">
    <name type="scientific">Glossina brevipalpis</name>
    <dbReference type="NCBI Taxonomy" id="37001"/>
    <lineage>
        <taxon>Eukaryota</taxon>
        <taxon>Metazoa</taxon>
        <taxon>Ecdysozoa</taxon>
        <taxon>Arthropoda</taxon>
        <taxon>Hexapoda</taxon>
        <taxon>Insecta</taxon>
        <taxon>Pterygota</taxon>
        <taxon>Neoptera</taxon>
        <taxon>Endopterygota</taxon>
        <taxon>Diptera</taxon>
        <taxon>Brachycera</taxon>
        <taxon>Muscomorpha</taxon>
        <taxon>Hippoboscoidea</taxon>
        <taxon>Glossinidae</taxon>
        <taxon>Glossina</taxon>
    </lineage>
</organism>
<name>A0A1A9WNR4_9MUSC</name>
<dbReference type="GO" id="GO:0016706">
    <property type="term" value="F:2-oxoglutarate-dependent dioxygenase activity"/>
    <property type="evidence" value="ECO:0007669"/>
    <property type="project" value="TreeGrafter"/>
</dbReference>
<dbReference type="EnsemblMetazoa" id="GBRI026412-RA">
    <property type="protein sequence ID" value="GBRI026412-PA"/>
    <property type="gene ID" value="GBRI026412"/>
</dbReference>
<dbReference type="PANTHER" id="PTHR12480:SF19">
    <property type="entry name" value="CUPIN-LIKE DOMAIN-CONTAINING PROTEIN"/>
    <property type="match status" value="1"/>
</dbReference>
<dbReference type="PANTHER" id="PTHR12480">
    <property type="entry name" value="ARGININE DEMETHYLASE AND LYSYL-HYDROXYLASE JMJD"/>
    <property type="match status" value="1"/>
</dbReference>